<proteinExistence type="predicted"/>
<gene>
    <name evidence="1" type="ORF">DEO72_LG8g1795</name>
</gene>
<evidence type="ECO:0000313" key="1">
    <source>
        <dbReference type="EMBL" id="QCE03769.1"/>
    </source>
</evidence>
<dbReference type="EMBL" id="CP039352">
    <property type="protein sequence ID" value="QCE03769.1"/>
    <property type="molecule type" value="Genomic_DNA"/>
</dbReference>
<reference evidence="1 2" key="1">
    <citation type="submission" date="2019-04" db="EMBL/GenBank/DDBJ databases">
        <title>An improved genome assembly and genetic linkage map for asparagus bean, Vigna unguiculata ssp. sesquipedialis.</title>
        <authorList>
            <person name="Xia Q."/>
            <person name="Zhang R."/>
            <person name="Dong Y."/>
        </authorList>
    </citation>
    <scope>NUCLEOTIDE SEQUENCE [LARGE SCALE GENOMIC DNA]</scope>
    <source>
        <tissue evidence="1">Leaf</tissue>
    </source>
</reference>
<accession>A0A4D6MUH1</accession>
<evidence type="ECO:0000313" key="2">
    <source>
        <dbReference type="Proteomes" id="UP000501690"/>
    </source>
</evidence>
<name>A0A4D6MUH1_VIGUN</name>
<dbReference type="Proteomes" id="UP000501690">
    <property type="component" value="Linkage Group LG8"/>
</dbReference>
<protein>
    <submittedName>
        <fullName evidence="1">Uncharacterized protein</fullName>
    </submittedName>
</protein>
<keyword evidence="2" id="KW-1185">Reference proteome</keyword>
<dbReference type="AlphaFoldDB" id="A0A4D6MUH1"/>
<organism evidence="1 2">
    <name type="scientific">Vigna unguiculata</name>
    <name type="common">Cowpea</name>
    <dbReference type="NCBI Taxonomy" id="3917"/>
    <lineage>
        <taxon>Eukaryota</taxon>
        <taxon>Viridiplantae</taxon>
        <taxon>Streptophyta</taxon>
        <taxon>Embryophyta</taxon>
        <taxon>Tracheophyta</taxon>
        <taxon>Spermatophyta</taxon>
        <taxon>Magnoliopsida</taxon>
        <taxon>eudicotyledons</taxon>
        <taxon>Gunneridae</taxon>
        <taxon>Pentapetalae</taxon>
        <taxon>rosids</taxon>
        <taxon>fabids</taxon>
        <taxon>Fabales</taxon>
        <taxon>Fabaceae</taxon>
        <taxon>Papilionoideae</taxon>
        <taxon>50 kb inversion clade</taxon>
        <taxon>NPAAA clade</taxon>
        <taxon>indigoferoid/millettioid clade</taxon>
        <taxon>Phaseoleae</taxon>
        <taxon>Vigna</taxon>
    </lineage>
</organism>
<sequence>MDRGTRGGVVPGTIKLDCLCNPAKCMSNIIIGFLEKMGCERDKTASKFEGDHYAGAVRLGNARNPCAAWRRGACRQALSRQLKPPGDSQYTSGSGVSGAWRRGRFRQANGTTTVTSRSVGAGRRSGSWQRLAARVPRQAIYTAAALSFVYEFVIYGVKHVVFLELWLGIASLELWLGMADEHEEPLSCGSGWRVLPVSPYLRVCGADRVRGTLEQILLRQVAQVTLSRGEGLDVGKMLMFLYCL</sequence>